<dbReference type="InterPro" id="IPR051455">
    <property type="entry name" value="Bact_solute-bind_prot3"/>
</dbReference>
<sequence>MTQVRLPRPGARPRARHLVGVLAVAVLAGCAAPDPLTPMVSGTYTTRPMTDGAQIISPTDSPPPEPPPLESCGGLASLRPGPQPPPGQMPPGGSLAEIAGRGRLIVGVDQNTNLFSFRDPTTGTLQGFDIDMAKEIARDIFGDPTKVEFRLLTSAGRFSALENNDVDVVVHATAITCERARRVGFSTEYFRAFQRILVPKGSDITGPADLAGKRVCTFIDTTSLDTVQRVAPDATIVAVRDWDDCLVIMQKKQADATSTSDTLLAALVSQDPHFQIVGPPMEGEEHWGIGVNKFKDDLVRFVNGTLERIRADGTWMRMYDRWIAAPLGPVAGPPPATYGD</sequence>
<dbReference type="OrthoDB" id="9807888at2"/>
<dbReference type="GO" id="GO:0006865">
    <property type="term" value="P:amino acid transport"/>
    <property type="evidence" value="ECO:0007669"/>
    <property type="project" value="TreeGrafter"/>
</dbReference>
<evidence type="ECO:0000256" key="1">
    <source>
        <dbReference type="ARBA" id="ARBA00010333"/>
    </source>
</evidence>
<dbReference type="EMBL" id="FNSV01000005">
    <property type="protein sequence ID" value="SEB62990.1"/>
    <property type="molecule type" value="Genomic_DNA"/>
</dbReference>
<dbReference type="Pfam" id="PF00497">
    <property type="entry name" value="SBP_bac_3"/>
    <property type="match status" value="1"/>
</dbReference>
<dbReference type="PROSITE" id="PS51257">
    <property type="entry name" value="PROKAR_LIPOPROTEIN"/>
    <property type="match status" value="1"/>
</dbReference>
<organism evidence="6 7">
    <name type="scientific">Rhodococcus koreensis</name>
    <dbReference type="NCBI Taxonomy" id="99653"/>
    <lineage>
        <taxon>Bacteria</taxon>
        <taxon>Bacillati</taxon>
        <taxon>Actinomycetota</taxon>
        <taxon>Actinomycetes</taxon>
        <taxon>Mycobacteriales</taxon>
        <taxon>Nocardiaceae</taxon>
        <taxon>Rhodococcus</taxon>
    </lineage>
</organism>
<dbReference type="InterPro" id="IPR001638">
    <property type="entry name" value="Solute-binding_3/MltF_N"/>
</dbReference>
<keyword evidence="2" id="KW-0813">Transport</keyword>
<evidence type="ECO:0000259" key="5">
    <source>
        <dbReference type="SMART" id="SM00062"/>
    </source>
</evidence>
<evidence type="ECO:0000256" key="2">
    <source>
        <dbReference type="ARBA" id="ARBA00022448"/>
    </source>
</evidence>
<keyword evidence="3" id="KW-0732">Signal</keyword>
<name>A0A1H4KWT6_9NOCA</name>
<evidence type="ECO:0000256" key="3">
    <source>
        <dbReference type="ARBA" id="ARBA00022729"/>
    </source>
</evidence>
<dbReference type="CDD" id="cd13690">
    <property type="entry name" value="PBP2_GluB"/>
    <property type="match status" value="1"/>
</dbReference>
<keyword evidence="7" id="KW-1185">Reference proteome</keyword>
<dbReference type="Proteomes" id="UP000183561">
    <property type="component" value="Unassembled WGS sequence"/>
</dbReference>
<gene>
    <name evidence="6" type="ORF">SAMN04490239_0957</name>
</gene>
<reference evidence="7" key="1">
    <citation type="submission" date="2016-10" db="EMBL/GenBank/DDBJ databases">
        <authorList>
            <person name="Varghese N."/>
            <person name="Submissions S."/>
        </authorList>
    </citation>
    <scope>NUCLEOTIDE SEQUENCE [LARGE SCALE GENOMIC DNA]</scope>
    <source>
        <strain evidence="7">DSM 44498</strain>
    </source>
</reference>
<dbReference type="SMART" id="SM00062">
    <property type="entry name" value="PBPb"/>
    <property type="match status" value="1"/>
</dbReference>
<evidence type="ECO:0000313" key="7">
    <source>
        <dbReference type="Proteomes" id="UP000183561"/>
    </source>
</evidence>
<proteinExistence type="inferred from homology"/>
<dbReference type="PANTHER" id="PTHR30085:SF6">
    <property type="entry name" value="ABC TRANSPORTER GLUTAMINE-BINDING PROTEIN GLNH"/>
    <property type="match status" value="1"/>
</dbReference>
<dbReference type="GO" id="GO:0005576">
    <property type="term" value="C:extracellular region"/>
    <property type="evidence" value="ECO:0007669"/>
    <property type="project" value="TreeGrafter"/>
</dbReference>
<protein>
    <submittedName>
        <fullName evidence="6">Polar amino acid transport system substrate-binding protein</fullName>
    </submittedName>
</protein>
<accession>A0A1H4KWT6</accession>
<evidence type="ECO:0000313" key="6">
    <source>
        <dbReference type="EMBL" id="SEB62990.1"/>
    </source>
</evidence>
<feature type="compositionally biased region" description="Pro residues" evidence="4">
    <location>
        <begin position="60"/>
        <end position="69"/>
    </location>
</feature>
<dbReference type="AlphaFoldDB" id="A0A1H4KWT6"/>
<dbReference type="GO" id="GO:0030288">
    <property type="term" value="C:outer membrane-bounded periplasmic space"/>
    <property type="evidence" value="ECO:0007669"/>
    <property type="project" value="TreeGrafter"/>
</dbReference>
<dbReference type="Gene3D" id="3.40.190.10">
    <property type="entry name" value="Periplasmic binding protein-like II"/>
    <property type="match status" value="2"/>
</dbReference>
<dbReference type="RefSeq" id="WP_072946515.1">
    <property type="nucleotide sequence ID" value="NZ_FNSV01000005.1"/>
</dbReference>
<dbReference type="SUPFAM" id="SSF53850">
    <property type="entry name" value="Periplasmic binding protein-like II"/>
    <property type="match status" value="1"/>
</dbReference>
<comment type="similarity">
    <text evidence="1">Belongs to the bacterial solute-binding protein 3 family.</text>
</comment>
<dbReference type="PANTHER" id="PTHR30085">
    <property type="entry name" value="AMINO ACID ABC TRANSPORTER PERMEASE"/>
    <property type="match status" value="1"/>
</dbReference>
<evidence type="ECO:0000256" key="4">
    <source>
        <dbReference type="SAM" id="MobiDB-lite"/>
    </source>
</evidence>
<feature type="domain" description="Solute-binding protein family 3/N-terminal" evidence="5">
    <location>
        <begin position="103"/>
        <end position="326"/>
    </location>
</feature>
<feature type="region of interest" description="Disordered" evidence="4">
    <location>
        <begin position="45"/>
        <end position="92"/>
    </location>
</feature>